<feature type="transmembrane region" description="Helical" evidence="5">
    <location>
        <begin position="215"/>
        <end position="234"/>
    </location>
</feature>
<dbReference type="PROSITE" id="PS50801">
    <property type="entry name" value="STAS"/>
    <property type="match status" value="1"/>
</dbReference>
<dbReference type="InterPro" id="IPR001902">
    <property type="entry name" value="SLC26A/SulP_fam"/>
</dbReference>
<keyword evidence="3 5" id="KW-1133">Transmembrane helix</keyword>
<dbReference type="NCBIfam" id="TIGR00815">
    <property type="entry name" value="sulP"/>
    <property type="match status" value="1"/>
</dbReference>
<dbReference type="Proteomes" id="UP000494363">
    <property type="component" value="Unassembled WGS sequence"/>
</dbReference>
<sequence>MASPTVDRRTVLARLTRLAPGLAAFVHYRREDLRHDIVAGVCVASVALPVGVAYAELAGFNPAIGLYSCLWPLVAYALFGTSRQLIVGPDAATCALIAASLTPLAAPGSDAYLALSMTLAFVAGLICIAAGLIGLGACADFLSRPILTGFMNGIAISIALGQVGKLLGFRIETTGIIRPFIEIVEKVGQTHLPTLAVGLGAFALLVALPKAAPRVPTALATLAIAACVVGLFSLDSHGVRTIGAVPAGLPWFTVPRIPFNKLDTLVVDAAGIALISFCSAMLTARSFAARNRYEIDDDREFAAIGAANIVSALTQGFAISGADSRTAMNDMAGGRTQLASLVAAATIGLVLVFLTKPLQYVPTPALGAVLVMAAVSLVDLATLRTLWRESRGEFFICVSATLGVVLFGSLKGILLAVVLALFRFIRLVARPPCEVLGTVEGMKGFHSIARHANARQTPGLCLFRFNAPIVFFNARHFKLSAINAINATVPAPRWFVLDAIAVTSLDVTGRRVVEELREELARRGVTFVLAGRRTQRLEWRERHGLSQVVDEQLHFPTLRTAVRAFHTKQQADSQPDSQM</sequence>
<feature type="transmembrane region" description="Helical" evidence="5">
    <location>
        <begin position="60"/>
        <end position="79"/>
    </location>
</feature>
<feature type="domain" description="STAS" evidence="6">
    <location>
        <begin position="450"/>
        <end position="565"/>
    </location>
</feature>
<gene>
    <name evidence="7" type="ORF">LMG29542_04207</name>
</gene>
<feature type="transmembrane region" description="Helical" evidence="5">
    <location>
        <begin position="191"/>
        <end position="208"/>
    </location>
</feature>
<evidence type="ECO:0000313" key="7">
    <source>
        <dbReference type="EMBL" id="CAB3761982.1"/>
    </source>
</evidence>
<dbReference type="CDD" id="cd07042">
    <property type="entry name" value="STAS_SulP_like_sulfate_transporter"/>
    <property type="match status" value="1"/>
</dbReference>
<dbReference type="GO" id="GO:0016020">
    <property type="term" value="C:membrane"/>
    <property type="evidence" value="ECO:0007669"/>
    <property type="project" value="UniProtKB-SubCell"/>
</dbReference>
<dbReference type="GO" id="GO:0055085">
    <property type="term" value="P:transmembrane transport"/>
    <property type="evidence" value="ECO:0007669"/>
    <property type="project" value="InterPro"/>
</dbReference>
<dbReference type="SUPFAM" id="SSF52091">
    <property type="entry name" value="SpoIIaa-like"/>
    <property type="match status" value="1"/>
</dbReference>
<name>A0A6J5E9Z6_9BURK</name>
<dbReference type="Pfam" id="PF01740">
    <property type="entry name" value="STAS"/>
    <property type="match status" value="1"/>
</dbReference>
<evidence type="ECO:0000256" key="1">
    <source>
        <dbReference type="ARBA" id="ARBA00004141"/>
    </source>
</evidence>
<evidence type="ECO:0000313" key="8">
    <source>
        <dbReference type="Proteomes" id="UP000494363"/>
    </source>
</evidence>
<reference evidence="7 8" key="1">
    <citation type="submission" date="2020-04" db="EMBL/GenBank/DDBJ databases">
        <authorList>
            <person name="De Canck E."/>
        </authorList>
    </citation>
    <scope>NUCLEOTIDE SEQUENCE [LARGE SCALE GENOMIC DNA]</scope>
    <source>
        <strain evidence="7 8">LMG 29542</strain>
    </source>
</reference>
<feature type="transmembrane region" description="Helical" evidence="5">
    <location>
        <begin position="338"/>
        <end position="355"/>
    </location>
</feature>
<keyword evidence="2 5" id="KW-0812">Transmembrane</keyword>
<accession>A0A6J5E9Z6</accession>
<evidence type="ECO:0000256" key="3">
    <source>
        <dbReference type="ARBA" id="ARBA00022989"/>
    </source>
</evidence>
<protein>
    <submittedName>
        <fullName evidence="7">Putative sulfate transporter</fullName>
    </submittedName>
</protein>
<keyword evidence="4 5" id="KW-0472">Membrane</keyword>
<feature type="transmembrane region" description="Helical" evidence="5">
    <location>
        <begin position="37"/>
        <end position="54"/>
    </location>
</feature>
<evidence type="ECO:0000256" key="5">
    <source>
        <dbReference type="SAM" id="Phobius"/>
    </source>
</evidence>
<comment type="subcellular location">
    <subcellularLocation>
        <location evidence="1">Membrane</location>
        <topology evidence="1">Multi-pass membrane protein</topology>
    </subcellularLocation>
</comment>
<evidence type="ECO:0000256" key="2">
    <source>
        <dbReference type="ARBA" id="ARBA00022692"/>
    </source>
</evidence>
<feature type="transmembrane region" description="Helical" evidence="5">
    <location>
        <begin position="150"/>
        <end position="171"/>
    </location>
</feature>
<dbReference type="InterPro" id="IPR011547">
    <property type="entry name" value="SLC26A/SulP_dom"/>
</dbReference>
<evidence type="ECO:0000259" key="6">
    <source>
        <dbReference type="PROSITE" id="PS50801"/>
    </source>
</evidence>
<dbReference type="InterPro" id="IPR036513">
    <property type="entry name" value="STAS_dom_sf"/>
</dbReference>
<feature type="transmembrane region" description="Helical" evidence="5">
    <location>
        <begin position="86"/>
        <end position="106"/>
    </location>
</feature>
<feature type="transmembrane region" description="Helical" evidence="5">
    <location>
        <begin position="361"/>
        <end position="382"/>
    </location>
</feature>
<proteinExistence type="predicted"/>
<dbReference type="Gene3D" id="3.30.750.24">
    <property type="entry name" value="STAS domain"/>
    <property type="match status" value="1"/>
</dbReference>
<feature type="transmembrane region" description="Helical" evidence="5">
    <location>
        <begin position="112"/>
        <end position="138"/>
    </location>
</feature>
<organism evidence="7 8">
    <name type="scientific">Paraburkholderia humisilvae</name>
    <dbReference type="NCBI Taxonomy" id="627669"/>
    <lineage>
        <taxon>Bacteria</taxon>
        <taxon>Pseudomonadati</taxon>
        <taxon>Pseudomonadota</taxon>
        <taxon>Betaproteobacteria</taxon>
        <taxon>Burkholderiales</taxon>
        <taxon>Burkholderiaceae</taxon>
        <taxon>Paraburkholderia</taxon>
    </lineage>
</organism>
<dbReference type="InterPro" id="IPR002645">
    <property type="entry name" value="STAS_dom"/>
</dbReference>
<keyword evidence="8" id="KW-1185">Reference proteome</keyword>
<feature type="transmembrane region" description="Helical" evidence="5">
    <location>
        <begin position="394"/>
        <end position="422"/>
    </location>
</feature>
<dbReference type="EMBL" id="CADIKH010000019">
    <property type="protein sequence ID" value="CAB3761982.1"/>
    <property type="molecule type" value="Genomic_DNA"/>
</dbReference>
<feature type="transmembrane region" description="Helical" evidence="5">
    <location>
        <begin position="265"/>
        <end position="284"/>
    </location>
</feature>
<evidence type="ECO:0000256" key="4">
    <source>
        <dbReference type="ARBA" id="ARBA00023136"/>
    </source>
</evidence>
<dbReference type="AlphaFoldDB" id="A0A6J5E9Z6"/>
<dbReference type="Pfam" id="PF00916">
    <property type="entry name" value="Sulfate_transp"/>
    <property type="match status" value="1"/>
</dbReference>
<dbReference type="PANTHER" id="PTHR11814">
    <property type="entry name" value="SULFATE TRANSPORTER"/>
    <property type="match status" value="1"/>
</dbReference>